<dbReference type="AlphaFoldDB" id="A0A1E7ZD83"/>
<dbReference type="InterPro" id="IPR014729">
    <property type="entry name" value="Rossmann-like_a/b/a_fold"/>
</dbReference>
<dbReference type="Gene3D" id="1.10.579.10">
    <property type="entry name" value="DNA Cyclobutane Dipyrimidine Photolyase, subunit A, domain 3"/>
    <property type="match status" value="1"/>
</dbReference>
<dbReference type="RefSeq" id="WP_070124626.1">
    <property type="nucleotide sequence ID" value="NZ_MDHN01000014.1"/>
</dbReference>
<name>A0A1E7ZD83_9ALTE</name>
<dbReference type="OrthoDB" id="5288100at2"/>
<evidence type="ECO:0000313" key="1">
    <source>
        <dbReference type="EMBL" id="OFC71412.1"/>
    </source>
</evidence>
<sequence>MTGKLRLILGDQLTATLPVLTEADKNQDVVLMAEVREEATYVKHHKKKIILLFSAMRHFAQSLKDDGFQVNYRCYDDKENQGSLLGEVQAAIKAHNLSEVVVTEPGEYRLLKSMQQWEHQLSVPVSVLPDARFYATKQEFSAWADGRKTLRMEFWYREMRKKHGILMDNGAPAGGDWNYDSKNRVSMPANVSPPEPSRYKPDAVTTEVIELVEREFASHFGDSDGFHYAVTREGALDVLNTFIEQRLPDFGRYQDAMRHNAVWLFHSHLSFYINCGLLSPQEVVQQAEAAYHAGEAPLNSVEGFIRQIIGWREFVRGFYWYYMPGLQSDNYFNAKRDLPSFFWDGYTNMNCLRQCITDTKKHAYAHHIQRLMVLGNFSLLCEFAPEQVQEWYLLVYADAYEWVELPNVAGMILFADGGNLASKPYVASGSYINKMSDYCKNCGYSVSKKTGEGACPFNYLYWRFLDAHQDKLRKNPRMGLVYKSYDRMATEKIEAMKHDASRFLTKLSKNEEV</sequence>
<dbReference type="STRING" id="1656094.BFC18_08020"/>
<dbReference type="GO" id="GO:0016829">
    <property type="term" value="F:lyase activity"/>
    <property type="evidence" value="ECO:0007669"/>
    <property type="project" value="UniProtKB-KW"/>
</dbReference>
<dbReference type="SUPFAM" id="SSF48173">
    <property type="entry name" value="Cryptochrome/photolyase FAD-binding domain"/>
    <property type="match status" value="1"/>
</dbReference>
<proteinExistence type="predicted"/>
<comment type="caution">
    <text evidence="1">The sequence shown here is derived from an EMBL/GenBank/DDBJ whole genome shotgun (WGS) entry which is preliminary data.</text>
</comment>
<dbReference type="Gene3D" id="1.25.40.80">
    <property type="match status" value="1"/>
</dbReference>
<keyword evidence="2" id="KW-1185">Reference proteome</keyword>
<dbReference type="InterPro" id="IPR036134">
    <property type="entry name" value="Crypto/Photolyase_FAD-like_sf"/>
</dbReference>
<evidence type="ECO:0000313" key="2">
    <source>
        <dbReference type="Proteomes" id="UP000175691"/>
    </source>
</evidence>
<dbReference type="InterPro" id="IPR052551">
    <property type="entry name" value="UV-DNA_repair_photolyase"/>
</dbReference>
<keyword evidence="1" id="KW-0456">Lyase</keyword>
<dbReference type="InterPro" id="IPR007357">
    <property type="entry name" value="PhrB-like"/>
</dbReference>
<gene>
    <name evidence="1" type="ORF">BFC18_08020</name>
</gene>
<dbReference type="EMBL" id="MDHN01000014">
    <property type="protein sequence ID" value="OFC71412.1"/>
    <property type="molecule type" value="Genomic_DNA"/>
</dbReference>
<accession>A0A1E7ZD83</accession>
<organism evidence="1 2">
    <name type="scientific">Alteromonas confluentis</name>
    <dbReference type="NCBI Taxonomy" id="1656094"/>
    <lineage>
        <taxon>Bacteria</taxon>
        <taxon>Pseudomonadati</taxon>
        <taxon>Pseudomonadota</taxon>
        <taxon>Gammaproteobacteria</taxon>
        <taxon>Alteromonadales</taxon>
        <taxon>Alteromonadaceae</taxon>
        <taxon>Alteromonas/Salinimonas group</taxon>
        <taxon>Alteromonas</taxon>
    </lineage>
</organism>
<dbReference type="PANTHER" id="PTHR38657:SF1">
    <property type="entry name" value="SLR1343 PROTEIN"/>
    <property type="match status" value="1"/>
</dbReference>
<dbReference type="Gene3D" id="3.40.50.620">
    <property type="entry name" value="HUPs"/>
    <property type="match status" value="1"/>
</dbReference>
<dbReference type="Proteomes" id="UP000175691">
    <property type="component" value="Unassembled WGS sequence"/>
</dbReference>
<dbReference type="Pfam" id="PF04244">
    <property type="entry name" value="DPRP"/>
    <property type="match status" value="1"/>
</dbReference>
<dbReference type="Gene3D" id="1.10.10.1710">
    <property type="entry name" value="Deoxyribodipyrimidine photolyase-related"/>
    <property type="match status" value="1"/>
</dbReference>
<dbReference type="PANTHER" id="PTHR38657">
    <property type="entry name" value="SLR1343 PROTEIN"/>
    <property type="match status" value="1"/>
</dbReference>
<protein>
    <submittedName>
        <fullName evidence="1">Deoxyribodipyrimidine photolyase</fullName>
    </submittedName>
</protein>
<reference evidence="1 2" key="1">
    <citation type="submission" date="2016-08" db="EMBL/GenBank/DDBJ databases">
        <authorList>
            <person name="Seilhamer J.J."/>
        </authorList>
    </citation>
    <scope>NUCLEOTIDE SEQUENCE [LARGE SCALE GENOMIC DNA]</scope>
    <source>
        <strain evidence="1 2">KCTC 42603</strain>
    </source>
</reference>